<dbReference type="GO" id="GO:0048278">
    <property type="term" value="P:vesicle docking"/>
    <property type="evidence" value="ECO:0007669"/>
    <property type="project" value="TreeGrafter"/>
</dbReference>
<dbReference type="SMART" id="SM00397">
    <property type="entry name" value="t_SNARE"/>
    <property type="match status" value="1"/>
</dbReference>
<dbReference type="InterPro" id="IPR045242">
    <property type="entry name" value="Syntaxin"/>
</dbReference>
<keyword evidence="4" id="KW-0472">Membrane</keyword>
<feature type="domain" description="T-SNARE coiled-coil homology" evidence="5">
    <location>
        <begin position="223"/>
        <end position="285"/>
    </location>
</feature>
<feature type="region of interest" description="Disordered" evidence="3">
    <location>
        <begin position="1"/>
        <end position="110"/>
    </location>
</feature>
<dbReference type="GO" id="GO:0006906">
    <property type="term" value="P:vesicle fusion"/>
    <property type="evidence" value="ECO:0007669"/>
    <property type="project" value="TreeGrafter"/>
</dbReference>
<evidence type="ECO:0000313" key="7">
    <source>
        <dbReference type="Proteomes" id="UP000006038"/>
    </source>
</evidence>
<dbReference type="Gene3D" id="1.20.5.110">
    <property type="match status" value="1"/>
</dbReference>
<comment type="similarity">
    <text evidence="1">Belongs to the syntaxin family.</text>
</comment>
<organism evidence="6">
    <name type="scientific">Oryza brachyantha</name>
    <name type="common">malo sina</name>
    <dbReference type="NCBI Taxonomy" id="4533"/>
    <lineage>
        <taxon>Eukaryota</taxon>
        <taxon>Viridiplantae</taxon>
        <taxon>Streptophyta</taxon>
        <taxon>Embryophyta</taxon>
        <taxon>Tracheophyta</taxon>
        <taxon>Spermatophyta</taxon>
        <taxon>Magnoliopsida</taxon>
        <taxon>Liliopsida</taxon>
        <taxon>Poales</taxon>
        <taxon>Poaceae</taxon>
        <taxon>BOP clade</taxon>
        <taxon>Oryzoideae</taxon>
        <taxon>Oryzeae</taxon>
        <taxon>Oryzinae</taxon>
        <taxon>Oryza</taxon>
    </lineage>
</organism>
<keyword evidence="2" id="KW-0653">Protein transport</keyword>
<dbReference type="InterPro" id="IPR010989">
    <property type="entry name" value="SNARE"/>
</dbReference>
<protein>
    <recommendedName>
        <fullName evidence="5">t-SNARE coiled-coil homology domain-containing protein</fullName>
    </recommendedName>
</protein>
<keyword evidence="4" id="KW-0812">Transmembrane</keyword>
<feature type="compositionally biased region" description="Low complexity" evidence="3">
    <location>
        <begin position="160"/>
        <end position="171"/>
    </location>
</feature>
<reference evidence="6" key="2">
    <citation type="submission" date="2013-04" db="UniProtKB">
        <authorList>
            <consortium name="EnsemblPlants"/>
        </authorList>
    </citation>
    <scope>IDENTIFICATION</scope>
</reference>
<dbReference type="PANTHER" id="PTHR19957:SF398">
    <property type="entry name" value="SYNTAXIN-23"/>
    <property type="match status" value="1"/>
</dbReference>
<dbReference type="eggNOG" id="KOG0811">
    <property type="taxonomic scope" value="Eukaryota"/>
</dbReference>
<sequence>MVLGGGRVGGYGTEREGVNGRVKYMTGGSSDRGRRDELPGPAPRHGGRRAEAGAATGAGGGARLVPASDQGGGAPVYGRRARHAQPKDTPSLRGRLRGTRAGIKRLSRSTSQALRQAAAAAARADESVATFSKKAMDLEAVMSEYHKIEQRIAATERQESAAAAAARRSPSSSPPPSSNPYSTSSQRNNDDERLAYQKQQQQIAVPPTQQDLVLLDSDVEFHEAVIAEREQAMQEVQQDIADIHEIFKDLAMLVHDQGECIEIVTSNVDRTAAATSQAEAQLSRAAGIREEEKEQILNHSGAVDNTSKKCLLLTVLGLFLLIMGLVIIS</sequence>
<dbReference type="Gene3D" id="1.20.58.70">
    <property type="match status" value="1"/>
</dbReference>
<dbReference type="Gramene" id="OB06G17420.1">
    <property type="protein sequence ID" value="OB06G17420.1"/>
    <property type="gene ID" value="OB06G17420"/>
</dbReference>
<reference evidence="6" key="1">
    <citation type="journal article" date="2013" name="Nat. Commun.">
        <title>Whole-genome sequencing of Oryza brachyantha reveals mechanisms underlying Oryza genome evolution.</title>
        <authorList>
            <person name="Chen J."/>
            <person name="Huang Q."/>
            <person name="Gao D."/>
            <person name="Wang J."/>
            <person name="Lang Y."/>
            <person name="Liu T."/>
            <person name="Li B."/>
            <person name="Bai Z."/>
            <person name="Luis Goicoechea J."/>
            <person name="Liang C."/>
            <person name="Chen C."/>
            <person name="Zhang W."/>
            <person name="Sun S."/>
            <person name="Liao Y."/>
            <person name="Zhang X."/>
            <person name="Yang L."/>
            <person name="Song C."/>
            <person name="Wang M."/>
            <person name="Shi J."/>
            <person name="Liu G."/>
            <person name="Liu J."/>
            <person name="Zhou H."/>
            <person name="Zhou W."/>
            <person name="Yu Q."/>
            <person name="An N."/>
            <person name="Chen Y."/>
            <person name="Cai Q."/>
            <person name="Wang B."/>
            <person name="Liu B."/>
            <person name="Min J."/>
            <person name="Huang Y."/>
            <person name="Wu H."/>
            <person name="Li Z."/>
            <person name="Zhang Y."/>
            <person name="Yin Y."/>
            <person name="Song W."/>
            <person name="Jiang J."/>
            <person name="Jackson S.A."/>
            <person name="Wing R.A."/>
            <person name="Wang J."/>
            <person name="Chen M."/>
        </authorList>
    </citation>
    <scope>NUCLEOTIDE SEQUENCE [LARGE SCALE GENOMIC DNA]</scope>
    <source>
        <strain evidence="6">cv. IRGC 101232</strain>
    </source>
</reference>
<feature type="compositionally biased region" description="Gly residues" evidence="3">
    <location>
        <begin position="1"/>
        <end position="12"/>
    </location>
</feature>
<evidence type="ECO:0000256" key="1">
    <source>
        <dbReference type="ARBA" id="ARBA00009063"/>
    </source>
</evidence>
<dbReference type="Proteomes" id="UP000006038">
    <property type="component" value="Chromosome 6"/>
</dbReference>
<dbReference type="CDD" id="cd15840">
    <property type="entry name" value="SNARE_Qa"/>
    <property type="match status" value="1"/>
</dbReference>
<dbReference type="PROSITE" id="PS50192">
    <property type="entry name" value="T_SNARE"/>
    <property type="match status" value="1"/>
</dbReference>
<feature type="transmembrane region" description="Helical" evidence="4">
    <location>
        <begin position="311"/>
        <end position="328"/>
    </location>
</feature>
<feature type="region of interest" description="Disordered" evidence="3">
    <location>
        <begin position="154"/>
        <end position="189"/>
    </location>
</feature>
<dbReference type="AlphaFoldDB" id="J3MCJ8"/>
<keyword evidence="7" id="KW-1185">Reference proteome</keyword>
<dbReference type="PANTHER" id="PTHR19957">
    <property type="entry name" value="SYNTAXIN"/>
    <property type="match status" value="1"/>
</dbReference>
<feature type="compositionally biased region" description="Basic residues" evidence="3">
    <location>
        <begin position="94"/>
        <end position="107"/>
    </location>
</feature>
<dbReference type="GO" id="GO:0005484">
    <property type="term" value="F:SNAP receptor activity"/>
    <property type="evidence" value="ECO:0007669"/>
    <property type="project" value="TreeGrafter"/>
</dbReference>
<evidence type="ECO:0000313" key="6">
    <source>
        <dbReference type="EnsemblPlants" id="OB06G17420.1"/>
    </source>
</evidence>
<dbReference type="Pfam" id="PF14523">
    <property type="entry name" value="Syntaxin_2"/>
    <property type="match status" value="1"/>
</dbReference>
<name>J3MCJ8_ORYBR</name>
<keyword evidence="2" id="KW-0813">Transport</keyword>
<evidence type="ECO:0000259" key="5">
    <source>
        <dbReference type="PROSITE" id="PS50192"/>
    </source>
</evidence>
<dbReference type="GO" id="GO:0031201">
    <property type="term" value="C:SNARE complex"/>
    <property type="evidence" value="ECO:0007669"/>
    <property type="project" value="TreeGrafter"/>
</dbReference>
<evidence type="ECO:0000256" key="4">
    <source>
        <dbReference type="SAM" id="Phobius"/>
    </source>
</evidence>
<keyword evidence="4" id="KW-1133">Transmembrane helix</keyword>
<accession>J3MCJ8</accession>
<evidence type="ECO:0000256" key="3">
    <source>
        <dbReference type="SAM" id="MobiDB-lite"/>
    </source>
</evidence>
<proteinExistence type="inferred from homology"/>
<dbReference type="HOGENOM" id="CLU_059257_3_0_1"/>
<dbReference type="GO" id="GO:0012505">
    <property type="term" value="C:endomembrane system"/>
    <property type="evidence" value="ECO:0007669"/>
    <property type="project" value="TreeGrafter"/>
</dbReference>
<dbReference type="GO" id="GO:0000149">
    <property type="term" value="F:SNARE binding"/>
    <property type="evidence" value="ECO:0007669"/>
    <property type="project" value="TreeGrafter"/>
</dbReference>
<dbReference type="STRING" id="4533.J3MCJ8"/>
<evidence type="ECO:0000256" key="2">
    <source>
        <dbReference type="ARBA" id="ARBA00022927"/>
    </source>
</evidence>
<dbReference type="EnsemblPlants" id="OB06G17420.1">
    <property type="protein sequence ID" value="OB06G17420.1"/>
    <property type="gene ID" value="OB06G17420"/>
</dbReference>
<dbReference type="InterPro" id="IPR006011">
    <property type="entry name" value="Syntaxin_N"/>
</dbReference>
<dbReference type="SUPFAM" id="SSF47661">
    <property type="entry name" value="t-snare proteins"/>
    <property type="match status" value="1"/>
</dbReference>
<dbReference type="OMA" id="FAGHEQC"/>
<dbReference type="InterPro" id="IPR000727">
    <property type="entry name" value="T_SNARE_dom"/>
</dbReference>
<dbReference type="GO" id="GO:0006886">
    <property type="term" value="P:intracellular protein transport"/>
    <property type="evidence" value="ECO:0007669"/>
    <property type="project" value="TreeGrafter"/>
</dbReference>